<evidence type="ECO:0000256" key="4">
    <source>
        <dbReference type="ARBA" id="ARBA00023010"/>
    </source>
</evidence>
<evidence type="ECO:0000313" key="10">
    <source>
        <dbReference type="EMBL" id="CAE0502985.1"/>
    </source>
</evidence>
<evidence type="ECO:0000256" key="6">
    <source>
        <dbReference type="ARBA" id="ARBA00023140"/>
    </source>
</evidence>
<evidence type="ECO:0000256" key="5">
    <source>
        <dbReference type="ARBA" id="ARBA00023136"/>
    </source>
</evidence>
<comment type="similarity">
    <text evidence="1">Belongs to the peroxin-13 family.</text>
</comment>
<organism evidence="10">
    <name type="scientific">Dunaliella tertiolecta</name>
    <name type="common">Green alga</name>
    <dbReference type="NCBI Taxonomy" id="3047"/>
    <lineage>
        <taxon>Eukaryota</taxon>
        <taxon>Viridiplantae</taxon>
        <taxon>Chlorophyta</taxon>
        <taxon>core chlorophytes</taxon>
        <taxon>Chlorophyceae</taxon>
        <taxon>CS clade</taxon>
        <taxon>Chlamydomonadales</taxon>
        <taxon>Dunaliellaceae</taxon>
        <taxon>Dunaliella</taxon>
    </lineage>
</organism>
<accession>A0A7S3R580</accession>
<sequence>MGGPGAMMGGMPGGPWDPSMGPPPAPPTAWQTLLAGVNGVMHFFGRLSFLVDENAHAVHFFISALLQLLDRAGSLYAELARFVLRILLRRTASRKAALPPQHPLTLQQHQEQQLQHQKQLPMLPGPMQSQHQQPQQLGQSLANPSTPALGHVTPATPASTQASGASTPLPSSGPATSNPTPTPAPSSAPSNSFWQPPAAPSSYLSPQSQPQQPPTSSSSTQAGIQSSGHVFPSGQRPPWGGRGGGPSAGPGGDSNWDSVWG</sequence>
<dbReference type="GO" id="GO:0005778">
    <property type="term" value="C:peroxisomal membrane"/>
    <property type="evidence" value="ECO:0007669"/>
    <property type="project" value="UniProtKB-SubCell"/>
</dbReference>
<evidence type="ECO:0000256" key="2">
    <source>
        <dbReference type="ARBA" id="ARBA00022448"/>
    </source>
</evidence>
<dbReference type="PANTHER" id="PTHR19332:SF1">
    <property type="entry name" value="PEROXISOMAL MEMBRANE PROTEIN PEX13"/>
    <property type="match status" value="1"/>
</dbReference>
<feature type="region of interest" description="Disordered" evidence="9">
    <location>
        <begin position="122"/>
        <end position="261"/>
    </location>
</feature>
<proteinExistence type="inferred from homology"/>
<feature type="compositionally biased region" description="Low complexity" evidence="9">
    <location>
        <begin position="170"/>
        <end position="179"/>
    </location>
</feature>
<dbReference type="AlphaFoldDB" id="A0A7S3R580"/>
<protein>
    <recommendedName>
        <fullName evidence="7">Peroxin-13</fullName>
    </recommendedName>
</protein>
<dbReference type="PANTHER" id="PTHR19332">
    <property type="entry name" value="PEROXISOMAL MEMBRANE PROTEIN PEX13"/>
    <property type="match status" value="1"/>
</dbReference>
<dbReference type="GO" id="GO:1990429">
    <property type="term" value="C:peroxisomal importomer complex"/>
    <property type="evidence" value="ECO:0007669"/>
    <property type="project" value="TreeGrafter"/>
</dbReference>
<feature type="compositionally biased region" description="Low complexity" evidence="9">
    <location>
        <begin position="122"/>
        <end position="141"/>
    </location>
</feature>
<keyword evidence="2" id="KW-0813">Transport</keyword>
<dbReference type="InterPro" id="IPR035463">
    <property type="entry name" value="Pex13"/>
</dbReference>
<name>A0A7S3R580_DUNTE</name>
<dbReference type="GO" id="GO:0016560">
    <property type="term" value="P:protein import into peroxisome matrix, docking"/>
    <property type="evidence" value="ECO:0007669"/>
    <property type="project" value="InterPro"/>
</dbReference>
<evidence type="ECO:0000256" key="3">
    <source>
        <dbReference type="ARBA" id="ARBA00022927"/>
    </source>
</evidence>
<evidence type="ECO:0000256" key="7">
    <source>
        <dbReference type="ARBA" id="ARBA00029693"/>
    </source>
</evidence>
<feature type="region of interest" description="Disordered" evidence="9">
    <location>
        <begin position="98"/>
        <end position="117"/>
    </location>
</feature>
<dbReference type="EMBL" id="HBIP01029851">
    <property type="protein sequence ID" value="CAE0502985.1"/>
    <property type="molecule type" value="Transcribed_RNA"/>
</dbReference>
<feature type="compositionally biased region" description="Gly residues" evidence="9">
    <location>
        <begin position="240"/>
        <end position="252"/>
    </location>
</feature>
<feature type="compositionally biased region" description="Polar residues" evidence="9">
    <location>
        <begin position="156"/>
        <end position="169"/>
    </location>
</feature>
<keyword evidence="4" id="KW-0811">Translocation</keyword>
<keyword evidence="6" id="KW-0576">Peroxisome</keyword>
<evidence type="ECO:0000256" key="9">
    <source>
        <dbReference type="SAM" id="MobiDB-lite"/>
    </source>
</evidence>
<gene>
    <name evidence="10" type="ORF">DTER00134_LOCUS18058</name>
</gene>
<feature type="compositionally biased region" description="Low complexity" evidence="9">
    <location>
        <begin position="103"/>
        <end position="117"/>
    </location>
</feature>
<keyword evidence="5" id="KW-0472">Membrane</keyword>
<keyword evidence="3" id="KW-0653">Protein transport</keyword>
<feature type="compositionally biased region" description="Low complexity" evidence="9">
    <location>
        <begin position="187"/>
        <end position="239"/>
    </location>
</feature>
<reference evidence="10" key="1">
    <citation type="submission" date="2021-01" db="EMBL/GenBank/DDBJ databases">
        <authorList>
            <person name="Corre E."/>
            <person name="Pelletier E."/>
            <person name="Niang G."/>
            <person name="Scheremetjew M."/>
            <person name="Finn R."/>
            <person name="Kale V."/>
            <person name="Holt S."/>
            <person name="Cochrane G."/>
            <person name="Meng A."/>
            <person name="Brown T."/>
            <person name="Cohen L."/>
        </authorList>
    </citation>
    <scope>NUCLEOTIDE SEQUENCE</scope>
    <source>
        <strain evidence="10">CCMP1320</strain>
    </source>
</reference>
<evidence type="ECO:0000256" key="8">
    <source>
        <dbReference type="ARBA" id="ARBA00046271"/>
    </source>
</evidence>
<evidence type="ECO:0000256" key="1">
    <source>
        <dbReference type="ARBA" id="ARBA00006033"/>
    </source>
</evidence>
<comment type="subcellular location">
    <subcellularLocation>
        <location evidence="8">Peroxisome membrane</location>
    </subcellularLocation>
</comment>